<dbReference type="AlphaFoldDB" id="A0A380PYW1"/>
<feature type="transmembrane region" description="Helical" evidence="1">
    <location>
        <begin position="20"/>
        <end position="39"/>
    </location>
</feature>
<keyword evidence="1" id="KW-0812">Transmembrane</keyword>
<evidence type="ECO:0000313" key="3">
    <source>
        <dbReference type="Proteomes" id="UP000254835"/>
    </source>
</evidence>
<dbReference type="Proteomes" id="UP000254835">
    <property type="component" value="Unassembled WGS sequence"/>
</dbReference>
<dbReference type="GeneID" id="57904391"/>
<keyword evidence="1" id="KW-0472">Membrane</keyword>
<dbReference type="OrthoDB" id="6480704at2"/>
<name>A0A380PYW1_YERFR</name>
<evidence type="ECO:0000313" key="2">
    <source>
        <dbReference type="EMBL" id="SUP78479.1"/>
    </source>
</evidence>
<reference evidence="2 3" key="1">
    <citation type="submission" date="2018-06" db="EMBL/GenBank/DDBJ databases">
        <authorList>
            <consortium name="Pathogen Informatics"/>
            <person name="Doyle S."/>
        </authorList>
    </citation>
    <scope>NUCLEOTIDE SEQUENCE [LARGE SCALE GENOMIC DNA]</scope>
    <source>
        <strain evidence="2 3">NCTC11470</strain>
    </source>
</reference>
<gene>
    <name evidence="2" type="ORF">NCTC11470_03601</name>
</gene>
<evidence type="ECO:0000256" key="1">
    <source>
        <dbReference type="SAM" id="Phobius"/>
    </source>
</evidence>
<dbReference type="EMBL" id="UHJA01000001">
    <property type="protein sequence ID" value="SUP78479.1"/>
    <property type="molecule type" value="Genomic_DNA"/>
</dbReference>
<accession>A0A380PYW1</accession>
<organism evidence="2 3">
    <name type="scientific">Yersinia frederiksenii</name>
    <dbReference type="NCBI Taxonomy" id="29484"/>
    <lineage>
        <taxon>Bacteria</taxon>
        <taxon>Pseudomonadati</taxon>
        <taxon>Pseudomonadota</taxon>
        <taxon>Gammaproteobacteria</taxon>
        <taxon>Enterobacterales</taxon>
        <taxon>Yersiniaceae</taxon>
        <taxon>Yersinia</taxon>
    </lineage>
</organism>
<sequence>MTEINYEEHNYRFNNVERKGITRTVLIYSLFVLIFGILLNADILTDFLAIFSNAIQPVINSIVNHCPIEVEIPSIPMGPSWNGSNGNASQYIEIPELRNNINR</sequence>
<proteinExistence type="predicted"/>
<keyword evidence="1" id="KW-1133">Transmembrane helix</keyword>
<protein>
    <submittedName>
        <fullName evidence="2">Uncharacterized protein</fullName>
    </submittedName>
</protein>
<dbReference type="RefSeq" id="WP_115155782.1">
    <property type="nucleotide sequence ID" value="NZ_CABHXP010000189.1"/>
</dbReference>